<comment type="caution">
    <text evidence="2">The sequence shown here is derived from an EMBL/GenBank/DDBJ whole genome shotgun (WGS) entry which is preliminary data.</text>
</comment>
<feature type="compositionally biased region" description="Low complexity" evidence="1">
    <location>
        <begin position="44"/>
        <end position="66"/>
    </location>
</feature>
<feature type="region of interest" description="Disordered" evidence="1">
    <location>
        <begin position="1"/>
        <end position="84"/>
    </location>
</feature>
<reference evidence="2 3" key="1">
    <citation type="submission" date="2016-07" db="EMBL/GenBank/DDBJ databases">
        <title>Pervasive Adenine N6-methylation of Active Genes in Fungi.</title>
        <authorList>
            <consortium name="DOE Joint Genome Institute"/>
            <person name="Mondo S.J."/>
            <person name="Dannebaum R.O."/>
            <person name="Kuo R.C."/>
            <person name="Labutti K."/>
            <person name="Haridas S."/>
            <person name="Kuo A."/>
            <person name="Salamov A."/>
            <person name="Ahrendt S.R."/>
            <person name="Lipzen A."/>
            <person name="Sullivan W."/>
            <person name="Andreopoulos W.B."/>
            <person name="Clum A."/>
            <person name="Lindquist E."/>
            <person name="Daum C."/>
            <person name="Ramamoorthy G.K."/>
            <person name="Gryganskyi A."/>
            <person name="Culley D."/>
            <person name="Magnuson J.K."/>
            <person name="James T.Y."/>
            <person name="O'Malley M.A."/>
            <person name="Stajich J.E."/>
            <person name="Spatafora J.W."/>
            <person name="Visel A."/>
            <person name="Grigoriev I.V."/>
        </authorList>
    </citation>
    <scope>NUCLEOTIDE SEQUENCE [LARGE SCALE GENOMIC DNA]</scope>
    <source>
        <strain evidence="2 3">12-1054</strain>
    </source>
</reference>
<feature type="compositionally biased region" description="Basic and acidic residues" evidence="1">
    <location>
        <begin position="1"/>
        <end position="13"/>
    </location>
</feature>
<evidence type="ECO:0000313" key="2">
    <source>
        <dbReference type="EMBL" id="ORY83697.1"/>
    </source>
</evidence>
<feature type="compositionally biased region" description="Basic and acidic residues" evidence="1">
    <location>
        <begin position="32"/>
        <end position="43"/>
    </location>
</feature>
<feature type="compositionally biased region" description="Pro residues" evidence="1">
    <location>
        <begin position="14"/>
        <end position="29"/>
    </location>
</feature>
<accession>A0A1Y2FJC3</accession>
<dbReference type="AlphaFoldDB" id="A0A1Y2FJC3"/>
<keyword evidence="3" id="KW-1185">Reference proteome</keyword>
<sequence>MSKAVEAQEDKEQPPLPPPPAYDGPPPSVPIRDTKRPLQDSHDAASYAAGPSSASTSTSARSYGSSVPLTSLHQPATNLTSRANRRDITHSLSSLYLDILTHPTPATCDVFKTILDTCVRAGISLKSISSVIQGRDPIYWMTVDASKMPGTLQVLLSQRNALVAPTRGMLRQAVAATLVHDDLQLYKLIRARMKQDAPSTVRWLEEECDDVSLILTESPNLGFLASIKCVEFGKRLQTQRTVEVRFVCRHREWVLQLGQDVYAGLAAISTPAGSQSKEAGIKLMMQSGEMMGFRAQIRLRHPQASMESPFIALGKIQQPREPQPDGSVAWCGPVPFNKHRDWKALVFGESPFFGVAGMLEMQLHVQAVEEQAGECIIQ</sequence>
<name>A0A1Y2FJC3_PROLT</name>
<evidence type="ECO:0000313" key="3">
    <source>
        <dbReference type="Proteomes" id="UP000193685"/>
    </source>
</evidence>
<feature type="compositionally biased region" description="Polar residues" evidence="1">
    <location>
        <begin position="67"/>
        <end position="82"/>
    </location>
</feature>
<protein>
    <submittedName>
        <fullName evidence="2">Uncharacterized protein</fullName>
    </submittedName>
</protein>
<dbReference type="GeneID" id="63785693"/>
<dbReference type="Proteomes" id="UP000193685">
    <property type="component" value="Unassembled WGS sequence"/>
</dbReference>
<proteinExistence type="predicted"/>
<dbReference type="OrthoDB" id="10568449at2759"/>
<gene>
    <name evidence="2" type="ORF">BCR37DRAFT_378665</name>
</gene>
<dbReference type="EMBL" id="MCFI01000007">
    <property type="protein sequence ID" value="ORY83697.1"/>
    <property type="molecule type" value="Genomic_DNA"/>
</dbReference>
<organism evidence="2 3">
    <name type="scientific">Protomyces lactucae-debilis</name>
    <dbReference type="NCBI Taxonomy" id="2754530"/>
    <lineage>
        <taxon>Eukaryota</taxon>
        <taxon>Fungi</taxon>
        <taxon>Dikarya</taxon>
        <taxon>Ascomycota</taxon>
        <taxon>Taphrinomycotina</taxon>
        <taxon>Taphrinomycetes</taxon>
        <taxon>Taphrinales</taxon>
        <taxon>Protomycetaceae</taxon>
        <taxon>Protomyces</taxon>
    </lineage>
</organism>
<dbReference type="RefSeq" id="XP_040725992.1">
    <property type="nucleotide sequence ID" value="XM_040869094.1"/>
</dbReference>
<evidence type="ECO:0000256" key="1">
    <source>
        <dbReference type="SAM" id="MobiDB-lite"/>
    </source>
</evidence>